<reference evidence="1" key="1">
    <citation type="submission" date="2014-09" db="EMBL/GenBank/DDBJ databases">
        <authorList>
            <person name="Magalhaes I.L.F."/>
            <person name="Oliveira U."/>
            <person name="Santos F.R."/>
            <person name="Vidigal T.H.D.A."/>
            <person name="Brescovit A.D."/>
            <person name="Santos A.J."/>
        </authorList>
    </citation>
    <scope>NUCLEOTIDE SEQUENCE</scope>
    <source>
        <tissue evidence="1">Shoot tissue taken approximately 20 cm above the soil surface</tissue>
    </source>
</reference>
<reference evidence="1" key="2">
    <citation type="journal article" date="2015" name="Data Brief">
        <title>Shoot transcriptome of the giant reed, Arundo donax.</title>
        <authorList>
            <person name="Barrero R.A."/>
            <person name="Guerrero F.D."/>
            <person name="Moolhuijzen P."/>
            <person name="Goolsby J.A."/>
            <person name="Tidwell J."/>
            <person name="Bellgard S.E."/>
            <person name="Bellgard M.I."/>
        </authorList>
    </citation>
    <scope>NUCLEOTIDE SEQUENCE</scope>
    <source>
        <tissue evidence="1">Shoot tissue taken approximately 20 cm above the soil surface</tissue>
    </source>
</reference>
<dbReference type="AlphaFoldDB" id="A0A0A9AEL6"/>
<sequence>MTKQGSSNMLQKQHSTAMPRVISSTFQYHVLVIPFVKIANPQNIYCTLPIEMMFRCPITSIMKRLAYT</sequence>
<dbReference type="EMBL" id="GBRH01248329">
    <property type="protein sequence ID" value="JAD49566.1"/>
    <property type="molecule type" value="Transcribed_RNA"/>
</dbReference>
<accession>A0A0A9AEL6</accession>
<organism evidence="1">
    <name type="scientific">Arundo donax</name>
    <name type="common">Giant reed</name>
    <name type="synonym">Donax arundinaceus</name>
    <dbReference type="NCBI Taxonomy" id="35708"/>
    <lineage>
        <taxon>Eukaryota</taxon>
        <taxon>Viridiplantae</taxon>
        <taxon>Streptophyta</taxon>
        <taxon>Embryophyta</taxon>
        <taxon>Tracheophyta</taxon>
        <taxon>Spermatophyta</taxon>
        <taxon>Magnoliopsida</taxon>
        <taxon>Liliopsida</taxon>
        <taxon>Poales</taxon>
        <taxon>Poaceae</taxon>
        <taxon>PACMAD clade</taxon>
        <taxon>Arundinoideae</taxon>
        <taxon>Arundineae</taxon>
        <taxon>Arundo</taxon>
    </lineage>
</organism>
<protein>
    <submittedName>
        <fullName evidence="1">Uncharacterized protein</fullName>
    </submittedName>
</protein>
<name>A0A0A9AEL6_ARUDO</name>
<proteinExistence type="predicted"/>
<evidence type="ECO:0000313" key="1">
    <source>
        <dbReference type="EMBL" id="JAD49566.1"/>
    </source>
</evidence>